<dbReference type="Gene3D" id="2.70.98.10">
    <property type="match status" value="1"/>
</dbReference>
<dbReference type="SUPFAM" id="SSF74650">
    <property type="entry name" value="Galactose mutarotase-like"/>
    <property type="match status" value="1"/>
</dbReference>
<dbReference type="AlphaFoldDB" id="A0A511R460"/>
<dbReference type="GO" id="GO:0033499">
    <property type="term" value="P:galactose catabolic process via UDP-galactose, Leloir pathway"/>
    <property type="evidence" value="ECO:0007669"/>
    <property type="project" value="TreeGrafter"/>
</dbReference>
<reference evidence="1 2" key="1">
    <citation type="submission" date="2019-07" db="EMBL/GenBank/DDBJ databases">
        <title>Whole genome shotgun sequence of Meiothermus hypogaeus NBRC 106114.</title>
        <authorList>
            <person name="Hosoyama A."/>
            <person name="Uohara A."/>
            <person name="Ohji S."/>
            <person name="Ichikawa N."/>
        </authorList>
    </citation>
    <scope>NUCLEOTIDE SEQUENCE [LARGE SCALE GENOMIC DNA]</scope>
    <source>
        <strain evidence="1 2">NBRC 106114</strain>
    </source>
</reference>
<proteinExistence type="predicted"/>
<dbReference type="InterPro" id="IPR008183">
    <property type="entry name" value="Aldose_1/G6P_1-epimerase"/>
</dbReference>
<dbReference type="GO" id="GO:0004034">
    <property type="term" value="F:aldose 1-epimerase activity"/>
    <property type="evidence" value="ECO:0007669"/>
    <property type="project" value="TreeGrafter"/>
</dbReference>
<sequence length="305" mass="33957">MNLQILQNPLLRLTVAPELGASVVGLELYEQGFWLPVLRPTSPAALVQRHSPDTSSYLLAPYSNRIRDGRFQFAGRTYQLRPNWIDGRQTIHGEVHGRAWKAQRFNEHVLQCEFDARAFQKLNFPFPFTVQVQYKLLENGVEVLTTLQNVGAGPMPAGFGHHPYFMRHLNNSGEARLSFEAERVYLTDATCIPTRPAEAIPPQLDFSQPRALGTAALDHVFAGWTGVLHLEWPGSGWRLELRADRIYSHLVVFTAPDGSVALEPVTHATNGFNLLAQGWSDTGVQVLEPGGSISGRIRLTLSKGQ</sequence>
<dbReference type="Pfam" id="PF01263">
    <property type="entry name" value="Aldose_epim"/>
    <property type="match status" value="1"/>
</dbReference>
<name>A0A511R460_9DEIN</name>
<dbReference type="OrthoDB" id="9795355at2"/>
<dbReference type="PANTHER" id="PTHR10091:SF45">
    <property type="entry name" value="ALDOSE 1-EPIMERASE"/>
    <property type="match status" value="1"/>
</dbReference>
<dbReference type="EMBL" id="BJXL01000097">
    <property type="protein sequence ID" value="GEM84391.1"/>
    <property type="molecule type" value="Genomic_DNA"/>
</dbReference>
<dbReference type="Proteomes" id="UP000321197">
    <property type="component" value="Unassembled WGS sequence"/>
</dbReference>
<dbReference type="PANTHER" id="PTHR10091">
    <property type="entry name" value="ALDOSE-1-EPIMERASE"/>
    <property type="match status" value="1"/>
</dbReference>
<dbReference type="InterPro" id="IPR011013">
    <property type="entry name" value="Gal_mutarotase_sf_dom"/>
</dbReference>
<dbReference type="GO" id="GO:0006006">
    <property type="term" value="P:glucose metabolic process"/>
    <property type="evidence" value="ECO:0007669"/>
    <property type="project" value="TreeGrafter"/>
</dbReference>
<dbReference type="RefSeq" id="WP_119341555.1">
    <property type="nucleotide sequence ID" value="NZ_BJXL01000097.1"/>
</dbReference>
<evidence type="ECO:0000313" key="1">
    <source>
        <dbReference type="EMBL" id="GEM84391.1"/>
    </source>
</evidence>
<accession>A0A511R460</accession>
<dbReference type="InterPro" id="IPR014718">
    <property type="entry name" value="GH-type_carb-bd"/>
</dbReference>
<protein>
    <submittedName>
        <fullName evidence="1">Aldose 1-epimerase</fullName>
    </submittedName>
</protein>
<organism evidence="1 2">
    <name type="scientific">Meiothermus hypogaeus NBRC 106114</name>
    <dbReference type="NCBI Taxonomy" id="1227553"/>
    <lineage>
        <taxon>Bacteria</taxon>
        <taxon>Thermotogati</taxon>
        <taxon>Deinococcota</taxon>
        <taxon>Deinococci</taxon>
        <taxon>Thermales</taxon>
        <taxon>Thermaceae</taxon>
        <taxon>Meiothermus</taxon>
    </lineage>
</organism>
<evidence type="ECO:0000313" key="2">
    <source>
        <dbReference type="Proteomes" id="UP000321197"/>
    </source>
</evidence>
<comment type="caution">
    <text evidence="1">The sequence shown here is derived from an EMBL/GenBank/DDBJ whole genome shotgun (WGS) entry which is preliminary data.</text>
</comment>
<gene>
    <name evidence="1" type="ORF">MHY01S_25570</name>
</gene>
<dbReference type="GO" id="GO:0030246">
    <property type="term" value="F:carbohydrate binding"/>
    <property type="evidence" value="ECO:0007669"/>
    <property type="project" value="InterPro"/>
</dbReference>
<dbReference type="CDD" id="cd09021">
    <property type="entry name" value="Aldose_epim_Ec_YphB"/>
    <property type="match status" value="1"/>
</dbReference>